<reference evidence="4" key="1">
    <citation type="journal article" date="2019" name="Plant J.">
        <title>Chlorella vulgaris genome assembly and annotation reveals the molecular basis for metabolic acclimation to high light conditions.</title>
        <authorList>
            <person name="Cecchin M."/>
            <person name="Marcolungo L."/>
            <person name="Rossato M."/>
            <person name="Girolomoni L."/>
            <person name="Cosentino E."/>
            <person name="Cuine S."/>
            <person name="Li-Beisson Y."/>
            <person name="Delledonne M."/>
            <person name="Ballottari M."/>
        </authorList>
    </citation>
    <scope>NUCLEOTIDE SEQUENCE</scope>
    <source>
        <strain evidence="4">211/11P</strain>
    </source>
</reference>
<dbReference type="EMBL" id="SIDB01000003">
    <property type="protein sequence ID" value="KAI3434659.1"/>
    <property type="molecule type" value="Genomic_DNA"/>
</dbReference>
<dbReference type="InterPro" id="IPR050776">
    <property type="entry name" value="Ank_Repeat/CDKN_Inhibitor"/>
</dbReference>
<evidence type="ECO:0000256" key="2">
    <source>
        <dbReference type="ARBA" id="ARBA00023043"/>
    </source>
</evidence>
<dbReference type="SUPFAM" id="SSF48403">
    <property type="entry name" value="Ankyrin repeat"/>
    <property type="match status" value="1"/>
</dbReference>
<evidence type="ECO:0000313" key="4">
    <source>
        <dbReference type="EMBL" id="KAI3434659.1"/>
    </source>
</evidence>
<name>A0A9D4TTS3_CHLVU</name>
<protein>
    <submittedName>
        <fullName evidence="4">Uncharacterized protein</fullName>
    </submittedName>
</protein>
<dbReference type="PROSITE" id="PS50088">
    <property type="entry name" value="ANK_REPEAT"/>
    <property type="match status" value="1"/>
</dbReference>
<dbReference type="PROSITE" id="PS50297">
    <property type="entry name" value="ANK_REP_REGION"/>
    <property type="match status" value="1"/>
</dbReference>
<dbReference type="Proteomes" id="UP001055712">
    <property type="component" value="Unassembled WGS sequence"/>
</dbReference>
<reference evidence="4" key="2">
    <citation type="submission" date="2020-11" db="EMBL/GenBank/DDBJ databases">
        <authorList>
            <person name="Cecchin M."/>
            <person name="Marcolungo L."/>
            <person name="Rossato M."/>
            <person name="Girolomoni L."/>
            <person name="Cosentino E."/>
            <person name="Cuine S."/>
            <person name="Li-Beisson Y."/>
            <person name="Delledonne M."/>
            <person name="Ballottari M."/>
        </authorList>
    </citation>
    <scope>NUCLEOTIDE SEQUENCE</scope>
    <source>
        <strain evidence="4">211/11P</strain>
        <tissue evidence="4">Whole cell</tissue>
    </source>
</reference>
<dbReference type="AlphaFoldDB" id="A0A9D4TTS3"/>
<gene>
    <name evidence="4" type="ORF">D9Q98_002723</name>
</gene>
<evidence type="ECO:0000256" key="3">
    <source>
        <dbReference type="PROSITE-ProRule" id="PRU00023"/>
    </source>
</evidence>
<keyword evidence="5" id="KW-1185">Reference proteome</keyword>
<comment type="caution">
    <text evidence="4">The sequence shown here is derived from an EMBL/GenBank/DDBJ whole genome shotgun (WGS) entry which is preliminary data.</text>
</comment>
<accession>A0A9D4TTS3</accession>
<keyword evidence="2 3" id="KW-0040">ANK repeat</keyword>
<dbReference type="OrthoDB" id="20872at2759"/>
<dbReference type="Gene3D" id="1.25.40.20">
    <property type="entry name" value="Ankyrin repeat-containing domain"/>
    <property type="match status" value="2"/>
</dbReference>
<organism evidence="4 5">
    <name type="scientific">Chlorella vulgaris</name>
    <name type="common">Green alga</name>
    <dbReference type="NCBI Taxonomy" id="3077"/>
    <lineage>
        <taxon>Eukaryota</taxon>
        <taxon>Viridiplantae</taxon>
        <taxon>Chlorophyta</taxon>
        <taxon>core chlorophytes</taxon>
        <taxon>Trebouxiophyceae</taxon>
        <taxon>Chlorellales</taxon>
        <taxon>Chlorellaceae</taxon>
        <taxon>Chlorella clade</taxon>
        <taxon>Chlorella</taxon>
    </lineage>
</organism>
<dbReference type="SMART" id="SM00248">
    <property type="entry name" value="ANK"/>
    <property type="match status" value="2"/>
</dbReference>
<evidence type="ECO:0000313" key="5">
    <source>
        <dbReference type="Proteomes" id="UP001055712"/>
    </source>
</evidence>
<dbReference type="PANTHER" id="PTHR24201">
    <property type="entry name" value="ANK_REP_REGION DOMAIN-CONTAINING PROTEIN"/>
    <property type="match status" value="1"/>
</dbReference>
<evidence type="ECO:0000256" key="1">
    <source>
        <dbReference type="ARBA" id="ARBA00022737"/>
    </source>
</evidence>
<dbReference type="Pfam" id="PF12796">
    <property type="entry name" value="Ank_2"/>
    <property type="match status" value="1"/>
</dbReference>
<sequence length="365" mass="38808">MADYSDADCYALYRTLAVYRYECQEGQEHVIEGLSAEEIGVMRNVLLVKKWLDRTSNESVLHSHSQDQLPAGLSGSRLRALYRPELDRYSFFELTKQLQVCARCTEGLSATASSASARLLLAAALLGFSSVAMLILLVDTEAAQCTNSSATSPLIEAASNGHTAICQLLLDIGPKAATAAGGGVWVPLRLASLNGHTATCRLLLDWAPTAATTAGDHGQLPLHLAAMNGHTAVCQLLLDAALNTATAADDRRFLPLHYAAQQGHTATCQLPAALPLFADFVIARPSLTSEEWAAVPTPCPGLCKALPAVLARSTDQARQLVQHLPSADAQRLRTAALSLHRAQNALHLALPASVVCSILALSFTD</sequence>
<feature type="repeat" description="ANK" evidence="3">
    <location>
        <begin position="217"/>
        <end position="249"/>
    </location>
</feature>
<proteinExistence type="predicted"/>
<keyword evidence="1" id="KW-0677">Repeat</keyword>
<dbReference type="InterPro" id="IPR002110">
    <property type="entry name" value="Ankyrin_rpt"/>
</dbReference>
<dbReference type="InterPro" id="IPR036770">
    <property type="entry name" value="Ankyrin_rpt-contain_sf"/>
</dbReference>